<comment type="caution">
    <text evidence="1">The sequence shown here is derived from an EMBL/GenBank/DDBJ whole genome shotgun (WGS) entry which is preliminary data.</text>
</comment>
<proteinExistence type="predicted"/>
<protein>
    <submittedName>
        <fullName evidence="1">Uncharacterized protein</fullName>
    </submittedName>
</protein>
<dbReference type="RefSeq" id="WP_000960846.1">
    <property type="nucleotide sequence ID" value="NZ_ARXZ02000004.1"/>
</dbReference>
<accession>A0AAN4KQI7</accession>
<evidence type="ECO:0000313" key="1">
    <source>
        <dbReference type="EMBL" id="ERI00966.1"/>
    </source>
</evidence>
<reference evidence="1 2" key="1">
    <citation type="journal article" date="2013" name="Genome Announc.">
        <title>Draft Genome Sequence of Bacillus thuringiensis var. thuringiensis Strain T01-328, a Brazilian Isolate That Produces a Soluble Pesticide Protein, Cry1Ia.</title>
        <authorList>
            <person name="Varani A.M."/>
            <person name="Lemos M.V."/>
            <person name="Fernandes C.C."/>
            <person name="Lemos E.G."/>
            <person name="Alves E.C."/>
            <person name="Desiderio J.A."/>
        </authorList>
    </citation>
    <scope>NUCLEOTIDE SEQUENCE [LARGE SCALE GENOMIC DNA]</scope>
    <source>
        <strain evidence="1 2">T01-328</strain>
    </source>
</reference>
<gene>
    <name evidence="1" type="ORF">BTCBT_002521</name>
</gene>
<dbReference type="AlphaFoldDB" id="A0AAN4KQI7"/>
<organism evidence="1 2">
    <name type="scientific">Bacillus thuringiensis T01-328</name>
    <dbReference type="NCBI Taxonomy" id="1324966"/>
    <lineage>
        <taxon>Bacteria</taxon>
        <taxon>Bacillati</taxon>
        <taxon>Bacillota</taxon>
        <taxon>Bacilli</taxon>
        <taxon>Bacillales</taxon>
        <taxon>Bacillaceae</taxon>
        <taxon>Bacillus</taxon>
        <taxon>Bacillus cereus group</taxon>
    </lineage>
</organism>
<sequence length="295" mass="35175">MLVNPIFSGSTLCSSFAYESPMKKMNNKDDVLKKLRNEDFRIDSTNNEEIRFSCKEYKFLLSMKSNQIKVLTTANSEFEKCLINFLEDTLRKLFRNEKIYMNRKEMKKMENKKYQIKEPVYTIGNKEMWEKEGPVHACRLCGRYFDKDEKYYRINNPVLGGHFLVHYDEWNDFVSDCKKEEDVAVKLLYKKKPRTSNATKPNVELADKMKKILERRGFYIVSDTRNKITFRLHKRKRVLGTFVYDKRYIRITNKSDNMNGMLSRHLFVQSLMNELLGTDEDFVRDVNNKVKEIFG</sequence>
<dbReference type="EMBL" id="ARXZ02000004">
    <property type="protein sequence ID" value="ERI00966.1"/>
    <property type="molecule type" value="Genomic_DNA"/>
</dbReference>
<evidence type="ECO:0000313" key="2">
    <source>
        <dbReference type="Proteomes" id="UP000013487"/>
    </source>
</evidence>
<dbReference type="Proteomes" id="UP000013487">
    <property type="component" value="Unassembled WGS sequence"/>
</dbReference>
<name>A0AAN4KQI7_BACTU</name>